<dbReference type="EMBL" id="WNYA01027645">
    <property type="protein sequence ID" value="KAG8537685.1"/>
    <property type="molecule type" value="Genomic_DNA"/>
</dbReference>
<comment type="caution">
    <text evidence="1">The sequence shown here is derived from an EMBL/GenBank/DDBJ whole genome shotgun (WGS) entry which is preliminary data.</text>
</comment>
<dbReference type="Proteomes" id="UP000824782">
    <property type="component" value="Unassembled WGS sequence"/>
</dbReference>
<evidence type="ECO:0000313" key="1">
    <source>
        <dbReference type="EMBL" id="KAG8537685.1"/>
    </source>
</evidence>
<sequence>MQSKWCRVKIAFLSQKCHFSASYTVPNPCHFRQTPQKSFCGLSRVQQYHTCANNLQAGHTAGVRNKEAQFRFSSFVFTRLVMGGTPEVPVQ</sequence>
<organism evidence="1 2">
    <name type="scientific">Engystomops pustulosus</name>
    <name type="common">Tungara frog</name>
    <name type="synonym">Physalaemus pustulosus</name>
    <dbReference type="NCBI Taxonomy" id="76066"/>
    <lineage>
        <taxon>Eukaryota</taxon>
        <taxon>Metazoa</taxon>
        <taxon>Chordata</taxon>
        <taxon>Craniata</taxon>
        <taxon>Vertebrata</taxon>
        <taxon>Euteleostomi</taxon>
        <taxon>Amphibia</taxon>
        <taxon>Batrachia</taxon>
        <taxon>Anura</taxon>
        <taxon>Neobatrachia</taxon>
        <taxon>Hyloidea</taxon>
        <taxon>Leptodactylidae</taxon>
        <taxon>Leiuperinae</taxon>
        <taxon>Engystomops</taxon>
    </lineage>
</organism>
<protein>
    <submittedName>
        <fullName evidence="1">Uncharacterized protein</fullName>
    </submittedName>
</protein>
<dbReference type="AlphaFoldDB" id="A0AAV6YPQ2"/>
<evidence type="ECO:0000313" key="2">
    <source>
        <dbReference type="Proteomes" id="UP000824782"/>
    </source>
</evidence>
<name>A0AAV6YPQ2_ENGPU</name>
<keyword evidence="2" id="KW-1185">Reference proteome</keyword>
<reference evidence="1" key="1">
    <citation type="thesis" date="2020" institute="ProQuest LLC" country="789 East Eisenhower Parkway, Ann Arbor, MI, USA">
        <title>Comparative Genomics and Chromosome Evolution.</title>
        <authorList>
            <person name="Mudd A.B."/>
        </authorList>
    </citation>
    <scope>NUCLEOTIDE SEQUENCE</scope>
    <source>
        <strain evidence="1">237g6f4</strain>
        <tissue evidence="1">Blood</tissue>
    </source>
</reference>
<proteinExistence type="predicted"/>
<accession>A0AAV6YPQ2</accession>
<gene>
    <name evidence="1" type="ORF">GDO81_024077</name>
</gene>